<dbReference type="InterPro" id="IPR001320">
    <property type="entry name" value="Iontro_rcpt_C"/>
</dbReference>
<dbReference type="InterPro" id="IPR001638">
    <property type="entry name" value="Solute-binding_3/MltF_N"/>
</dbReference>
<evidence type="ECO:0000256" key="2">
    <source>
        <dbReference type="SAM" id="SignalP"/>
    </source>
</evidence>
<evidence type="ECO:0000313" key="5">
    <source>
        <dbReference type="EMBL" id="MBM3115687.1"/>
    </source>
</evidence>
<dbReference type="SUPFAM" id="SSF53850">
    <property type="entry name" value="Periplasmic binding protein-like II"/>
    <property type="match status" value="1"/>
</dbReference>
<comment type="caution">
    <text evidence="5">The sequence shown here is derived from an EMBL/GenBank/DDBJ whole genome shotgun (WGS) entry which is preliminary data.</text>
</comment>
<dbReference type="RefSeq" id="WP_203537411.1">
    <property type="nucleotide sequence ID" value="NZ_JAESND010000002.1"/>
</dbReference>
<reference evidence="5 6" key="1">
    <citation type="submission" date="2021-01" db="EMBL/GenBank/DDBJ databases">
        <title>Draft Genome Sequence and Polyhydroxyalkanoate Biosynthetic Potential of Jeongeupia naejangsanensis Type Strain DSM 24253.</title>
        <authorList>
            <person name="Turrini P."/>
            <person name="Artuso I."/>
            <person name="Lugli G.A."/>
            <person name="Frangipani E."/>
            <person name="Ventura M."/>
            <person name="Visca P."/>
        </authorList>
    </citation>
    <scope>NUCLEOTIDE SEQUENCE [LARGE SCALE GENOMIC DNA]</scope>
    <source>
        <strain evidence="5 6">DSM 24253</strain>
    </source>
</reference>
<feature type="signal peptide" evidence="2">
    <location>
        <begin position="1"/>
        <end position="25"/>
    </location>
</feature>
<dbReference type="Proteomes" id="UP000809431">
    <property type="component" value="Unassembled WGS sequence"/>
</dbReference>
<keyword evidence="1 2" id="KW-0732">Signal</keyword>
<feature type="chain" id="PRO_5047525845" evidence="2">
    <location>
        <begin position="26"/>
        <end position="249"/>
    </location>
</feature>
<dbReference type="Pfam" id="PF00497">
    <property type="entry name" value="SBP_bac_3"/>
    <property type="match status" value="1"/>
</dbReference>
<evidence type="ECO:0000313" key="6">
    <source>
        <dbReference type="Proteomes" id="UP000809431"/>
    </source>
</evidence>
<name>A0ABS2BJ99_9NEIS</name>
<dbReference type="SMART" id="SM00079">
    <property type="entry name" value="PBPe"/>
    <property type="match status" value="1"/>
</dbReference>
<keyword evidence="6" id="KW-1185">Reference proteome</keyword>
<gene>
    <name evidence="5" type="ORF">JMJ54_07590</name>
</gene>
<dbReference type="CDD" id="cd13624">
    <property type="entry name" value="PBP2_Arg_Lys_His"/>
    <property type="match status" value="1"/>
</dbReference>
<dbReference type="EMBL" id="JAESND010000002">
    <property type="protein sequence ID" value="MBM3115687.1"/>
    <property type="molecule type" value="Genomic_DNA"/>
</dbReference>
<proteinExistence type="predicted"/>
<protein>
    <submittedName>
        <fullName evidence="5">Basic amino acid ABC transporter substrate-binding protein</fullName>
    </submittedName>
</protein>
<feature type="domain" description="Solute-binding protein family 3/N-terminal" evidence="3">
    <location>
        <begin position="27"/>
        <end position="249"/>
    </location>
</feature>
<sequence length="249" mass="26815">MKSARSLIATLIACACVIAPATASARTYTAGAEATFAPFESLNQKREVVGFDADIIAAIGKKTGLDIKMVNTPWEGLFMSLNNGDIDIAASAITITPDRQKTMDFSQPYFEAQQLIVVPEGSKIASMADLKGKKIGVQTGTTGDIVAQDAFGKTSPNIRRYESITLAVQELRDGGLQAVIGDNAVVKNYLKNNPGAKFKLVDDKGFKKEYYGIAVRKGNKQLLDQINKGLGAIKADGSYQTIYNKYFGK</sequence>
<organism evidence="5 6">
    <name type="scientific">Jeongeupia naejangsanensis</name>
    <dbReference type="NCBI Taxonomy" id="613195"/>
    <lineage>
        <taxon>Bacteria</taxon>
        <taxon>Pseudomonadati</taxon>
        <taxon>Pseudomonadota</taxon>
        <taxon>Betaproteobacteria</taxon>
        <taxon>Neisseriales</taxon>
        <taxon>Chitinibacteraceae</taxon>
        <taxon>Jeongeupia</taxon>
    </lineage>
</organism>
<accession>A0ABS2BJ99</accession>
<dbReference type="PROSITE" id="PS51257">
    <property type="entry name" value="PROKAR_LIPOPROTEIN"/>
    <property type="match status" value="1"/>
</dbReference>
<evidence type="ECO:0000259" key="4">
    <source>
        <dbReference type="SMART" id="SM00079"/>
    </source>
</evidence>
<feature type="domain" description="Ionotropic glutamate receptor C-terminal" evidence="4">
    <location>
        <begin position="27"/>
        <end position="249"/>
    </location>
</feature>
<dbReference type="SMART" id="SM00062">
    <property type="entry name" value="PBPb"/>
    <property type="match status" value="1"/>
</dbReference>
<dbReference type="PANTHER" id="PTHR35936:SF17">
    <property type="entry name" value="ARGININE-BINDING EXTRACELLULAR PROTEIN ARTP"/>
    <property type="match status" value="1"/>
</dbReference>
<dbReference type="PANTHER" id="PTHR35936">
    <property type="entry name" value="MEMBRANE-BOUND LYTIC MUREIN TRANSGLYCOSYLASE F"/>
    <property type="match status" value="1"/>
</dbReference>
<evidence type="ECO:0000259" key="3">
    <source>
        <dbReference type="SMART" id="SM00062"/>
    </source>
</evidence>
<dbReference type="Gene3D" id="3.40.190.10">
    <property type="entry name" value="Periplasmic binding protein-like II"/>
    <property type="match status" value="2"/>
</dbReference>
<evidence type="ECO:0000256" key="1">
    <source>
        <dbReference type="ARBA" id="ARBA00022729"/>
    </source>
</evidence>